<accession>A0A9D1KXC4</accession>
<feature type="domain" description="Tyr recombinase" evidence="6">
    <location>
        <begin position="110"/>
        <end position="307"/>
    </location>
</feature>
<dbReference type="Gene3D" id="1.10.443.10">
    <property type="entry name" value="Intergrase catalytic core"/>
    <property type="match status" value="1"/>
</dbReference>
<gene>
    <name evidence="8" type="ORF">IAB63_08555</name>
</gene>
<evidence type="ECO:0000259" key="7">
    <source>
        <dbReference type="PROSITE" id="PS51900"/>
    </source>
</evidence>
<dbReference type="EMBL" id="DVLT01000051">
    <property type="protein sequence ID" value="HIU03287.1"/>
    <property type="molecule type" value="Genomic_DNA"/>
</dbReference>
<dbReference type="GO" id="GO:0015074">
    <property type="term" value="P:DNA integration"/>
    <property type="evidence" value="ECO:0007669"/>
    <property type="project" value="UniProtKB-KW"/>
</dbReference>
<name>A0A9D1KXC4_9FIRM</name>
<feature type="domain" description="Core-binding (CB)" evidence="7">
    <location>
        <begin position="1"/>
        <end position="90"/>
    </location>
</feature>
<comment type="similarity">
    <text evidence="1">Belongs to the 'phage' integrase family.</text>
</comment>
<keyword evidence="3 5" id="KW-0238">DNA-binding</keyword>
<dbReference type="Gene3D" id="1.10.150.130">
    <property type="match status" value="1"/>
</dbReference>
<sequence>MNFEELCASYLEDIYVNVKESTYVRYRDMIHNHILPYLKTCSLEDVNLYMLEELKRQLLKRGRKDGKGGLSPKSVSDILSLLKNIIYYGQNHDLNIACRPECLKVRREGREMRVLSPEEQKQLCLHLTKHMNRTNMGILLALHTGLRIGELCGLTWENVNLESGWIKIAVTLQRIPWKSAHIDKNGQKTHLVITQPKSSSSCRWIPIPEPLSPLLITFRTKPEDYLLSGLNTPVEPRTLQNRFMAVMRQTDIKGATFHTLRHTFATRCVESGFEIKSLSEILGHASVNITLNRYVHSSLELKKKNMKKMDAYLRSL</sequence>
<dbReference type="InterPro" id="IPR002104">
    <property type="entry name" value="Integrase_catalytic"/>
</dbReference>
<dbReference type="InterPro" id="IPR050090">
    <property type="entry name" value="Tyrosine_recombinase_XerCD"/>
</dbReference>
<comment type="caution">
    <text evidence="8">The sequence shown here is derived from an EMBL/GenBank/DDBJ whole genome shotgun (WGS) entry which is preliminary data.</text>
</comment>
<keyword evidence="2" id="KW-0229">DNA integration</keyword>
<evidence type="ECO:0000256" key="1">
    <source>
        <dbReference type="ARBA" id="ARBA00008857"/>
    </source>
</evidence>
<dbReference type="PROSITE" id="PS51900">
    <property type="entry name" value="CB"/>
    <property type="match status" value="1"/>
</dbReference>
<organism evidence="8 9">
    <name type="scientific">Candidatus Onthocola gallistercoris</name>
    <dbReference type="NCBI Taxonomy" id="2840876"/>
    <lineage>
        <taxon>Bacteria</taxon>
        <taxon>Bacillati</taxon>
        <taxon>Bacillota</taxon>
        <taxon>Bacilli</taxon>
        <taxon>Candidatus Onthocola</taxon>
    </lineage>
</organism>
<dbReference type="SUPFAM" id="SSF56349">
    <property type="entry name" value="DNA breaking-rejoining enzymes"/>
    <property type="match status" value="1"/>
</dbReference>
<evidence type="ECO:0000256" key="5">
    <source>
        <dbReference type="PROSITE-ProRule" id="PRU01248"/>
    </source>
</evidence>
<reference evidence="8" key="2">
    <citation type="journal article" date="2021" name="PeerJ">
        <title>Extensive microbial diversity within the chicken gut microbiome revealed by metagenomics and culture.</title>
        <authorList>
            <person name="Gilroy R."/>
            <person name="Ravi A."/>
            <person name="Getino M."/>
            <person name="Pursley I."/>
            <person name="Horton D.L."/>
            <person name="Alikhan N.F."/>
            <person name="Baker D."/>
            <person name="Gharbi K."/>
            <person name="Hall N."/>
            <person name="Watson M."/>
            <person name="Adriaenssens E.M."/>
            <person name="Foster-Nyarko E."/>
            <person name="Jarju S."/>
            <person name="Secka A."/>
            <person name="Antonio M."/>
            <person name="Oren A."/>
            <person name="Chaudhuri R.R."/>
            <person name="La Ragione R."/>
            <person name="Hildebrand F."/>
            <person name="Pallen M.J."/>
        </authorList>
    </citation>
    <scope>NUCLEOTIDE SEQUENCE</scope>
    <source>
        <strain evidence="8">CHK187-14744</strain>
    </source>
</reference>
<dbReference type="InterPro" id="IPR010998">
    <property type="entry name" value="Integrase_recombinase_N"/>
</dbReference>
<reference evidence="8" key="1">
    <citation type="submission" date="2020-10" db="EMBL/GenBank/DDBJ databases">
        <authorList>
            <person name="Gilroy R."/>
        </authorList>
    </citation>
    <scope>NUCLEOTIDE SEQUENCE</scope>
    <source>
        <strain evidence="8">CHK187-14744</strain>
    </source>
</reference>
<evidence type="ECO:0000259" key="6">
    <source>
        <dbReference type="PROSITE" id="PS51898"/>
    </source>
</evidence>
<dbReference type="AlphaFoldDB" id="A0A9D1KXC4"/>
<dbReference type="PANTHER" id="PTHR30349">
    <property type="entry name" value="PHAGE INTEGRASE-RELATED"/>
    <property type="match status" value="1"/>
</dbReference>
<dbReference type="InterPro" id="IPR011010">
    <property type="entry name" value="DNA_brk_join_enz"/>
</dbReference>
<dbReference type="InterPro" id="IPR013762">
    <property type="entry name" value="Integrase-like_cat_sf"/>
</dbReference>
<dbReference type="GO" id="GO:0006310">
    <property type="term" value="P:DNA recombination"/>
    <property type="evidence" value="ECO:0007669"/>
    <property type="project" value="UniProtKB-KW"/>
</dbReference>
<dbReference type="PANTHER" id="PTHR30349:SF41">
    <property type="entry name" value="INTEGRASE_RECOMBINASE PROTEIN MJ0367-RELATED"/>
    <property type="match status" value="1"/>
</dbReference>
<dbReference type="GO" id="GO:0003677">
    <property type="term" value="F:DNA binding"/>
    <property type="evidence" value="ECO:0007669"/>
    <property type="project" value="UniProtKB-UniRule"/>
</dbReference>
<dbReference type="Proteomes" id="UP000824164">
    <property type="component" value="Unassembled WGS sequence"/>
</dbReference>
<dbReference type="Pfam" id="PF00589">
    <property type="entry name" value="Phage_integrase"/>
    <property type="match status" value="1"/>
</dbReference>
<proteinExistence type="inferred from homology"/>
<dbReference type="Pfam" id="PF14659">
    <property type="entry name" value="Phage_int_SAM_3"/>
    <property type="match status" value="1"/>
</dbReference>
<protein>
    <submittedName>
        <fullName evidence="8">Site-specific integrase</fullName>
    </submittedName>
</protein>
<dbReference type="PROSITE" id="PS51898">
    <property type="entry name" value="TYR_RECOMBINASE"/>
    <property type="match status" value="1"/>
</dbReference>
<dbReference type="CDD" id="cd01189">
    <property type="entry name" value="INT_ICEBs1_C_like"/>
    <property type="match status" value="1"/>
</dbReference>
<evidence type="ECO:0000256" key="4">
    <source>
        <dbReference type="ARBA" id="ARBA00023172"/>
    </source>
</evidence>
<evidence type="ECO:0000256" key="3">
    <source>
        <dbReference type="ARBA" id="ARBA00023125"/>
    </source>
</evidence>
<dbReference type="InterPro" id="IPR004107">
    <property type="entry name" value="Integrase_SAM-like_N"/>
</dbReference>
<evidence type="ECO:0000313" key="8">
    <source>
        <dbReference type="EMBL" id="HIU03287.1"/>
    </source>
</evidence>
<dbReference type="InterPro" id="IPR044068">
    <property type="entry name" value="CB"/>
</dbReference>
<evidence type="ECO:0000256" key="2">
    <source>
        <dbReference type="ARBA" id="ARBA00022908"/>
    </source>
</evidence>
<evidence type="ECO:0000313" key="9">
    <source>
        <dbReference type="Proteomes" id="UP000824164"/>
    </source>
</evidence>
<keyword evidence="4" id="KW-0233">DNA recombination</keyword>